<dbReference type="InterPro" id="IPR035428">
    <property type="entry name" value="FANCF"/>
</dbReference>
<evidence type="ECO:0008006" key="3">
    <source>
        <dbReference type="Google" id="ProtNLM"/>
    </source>
</evidence>
<evidence type="ECO:0000313" key="1">
    <source>
        <dbReference type="EMBL" id="KAJ7344560.1"/>
    </source>
</evidence>
<organism evidence="1 2">
    <name type="scientific">Phrynocephalus forsythii</name>
    <dbReference type="NCBI Taxonomy" id="171643"/>
    <lineage>
        <taxon>Eukaryota</taxon>
        <taxon>Metazoa</taxon>
        <taxon>Chordata</taxon>
        <taxon>Craniata</taxon>
        <taxon>Vertebrata</taxon>
        <taxon>Euteleostomi</taxon>
        <taxon>Lepidosauria</taxon>
        <taxon>Squamata</taxon>
        <taxon>Bifurcata</taxon>
        <taxon>Unidentata</taxon>
        <taxon>Episquamata</taxon>
        <taxon>Toxicofera</taxon>
        <taxon>Iguania</taxon>
        <taxon>Acrodonta</taxon>
        <taxon>Agamidae</taxon>
        <taxon>Agaminae</taxon>
        <taxon>Phrynocephalus</taxon>
    </lineage>
</organism>
<dbReference type="PANTHER" id="PTHR14449:SF2">
    <property type="entry name" value="FANCONI ANEMIA GROUP F PROTEIN"/>
    <property type="match status" value="1"/>
</dbReference>
<dbReference type="EMBL" id="JAPFRF010000001">
    <property type="protein sequence ID" value="KAJ7344560.1"/>
    <property type="molecule type" value="Genomic_DNA"/>
</dbReference>
<dbReference type="GO" id="GO:0043240">
    <property type="term" value="C:Fanconi anaemia nuclear complex"/>
    <property type="evidence" value="ECO:0007669"/>
    <property type="project" value="InterPro"/>
</dbReference>
<dbReference type="Pfam" id="PF11107">
    <property type="entry name" value="FANCF"/>
    <property type="match status" value="1"/>
</dbReference>
<dbReference type="OrthoDB" id="6429998at2759"/>
<reference evidence="1" key="1">
    <citation type="journal article" date="2023" name="DNA Res.">
        <title>Chromosome-level genome assembly of Phrynocephalus forsythii using third-generation DNA sequencing and Hi-C analysis.</title>
        <authorList>
            <person name="Qi Y."/>
            <person name="Zhao W."/>
            <person name="Zhao Y."/>
            <person name="Niu C."/>
            <person name="Cao S."/>
            <person name="Zhang Y."/>
        </authorList>
    </citation>
    <scope>NUCLEOTIDE SEQUENCE</scope>
    <source>
        <tissue evidence="1">Muscle</tissue>
    </source>
</reference>
<dbReference type="Gene3D" id="1.25.40.490">
    <property type="match status" value="1"/>
</dbReference>
<keyword evidence="2" id="KW-1185">Reference proteome</keyword>
<comment type="caution">
    <text evidence="1">The sequence shown here is derived from an EMBL/GenBank/DDBJ whole genome shotgun (WGS) entry which is preliminary data.</text>
</comment>
<dbReference type="GO" id="GO:0036297">
    <property type="term" value="P:interstrand cross-link repair"/>
    <property type="evidence" value="ECO:0007669"/>
    <property type="project" value="InterPro"/>
</dbReference>
<name>A0A9Q0Y5G6_9SAUR</name>
<dbReference type="AlphaFoldDB" id="A0A9Q0Y5G6"/>
<evidence type="ECO:0000313" key="2">
    <source>
        <dbReference type="Proteomes" id="UP001142489"/>
    </source>
</evidence>
<accession>A0A9Q0Y5G6</accession>
<gene>
    <name evidence="1" type="ORF">JRQ81_000510</name>
</gene>
<proteinExistence type="predicted"/>
<dbReference type="InterPro" id="IPR038505">
    <property type="entry name" value="FANCF_C_sf"/>
</dbReference>
<dbReference type="Proteomes" id="UP001142489">
    <property type="component" value="Unassembled WGS sequence"/>
</dbReference>
<protein>
    <recommendedName>
        <fullName evidence="3">Fanconi anemia group F protein</fullName>
    </recommendedName>
</protein>
<dbReference type="PANTHER" id="PTHR14449">
    <property type="entry name" value="FANCONI ANEMIA GROUP F PROTEIN FANCF"/>
    <property type="match status" value="1"/>
</dbReference>
<sequence>METLLSRAEQLPSLLAASRSEVVQGWDPATLTRALGWARFYQQLHRRLGAQPGLRASLERRLSRAGLLGLGHWRRCPDLLASALLENRALPASARHRLLRGLFLPPSRPGEEEEEPFVHLLARRKAALQLLLLGCWPRGTGQPDDAERRDGLVVKAQAQLLLRRLREESEAAGPKASWASSAALLEQLPCGPTLYRAVAAALLEPDGEAEAKATLLPWLTGDPARLAALGRLLPAPRVASLCRRHPELSAPYLRLLSSWGARLVYDPFRGEWRASSGWLEEGEVPWQELRERVRCLWQEPGPLGSAVRTQLRLWKAQEGDFEVPGLSVWSDLLMDMETSASGKGGNTTQ</sequence>